<protein>
    <recommendedName>
        <fullName evidence="7">Major facilitator superfamily (MFS) profile domain-containing protein</fullName>
    </recommendedName>
</protein>
<gene>
    <name evidence="8" type="ORF">O4328_40870</name>
    <name evidence="9" type="ORF">Q5707_20245</name>
</gene>
<dbReference type="GO" id="GO:0022857">
    <property type="term" value="F:transmembrane transporter activity"/>
    <property type="evidence" value="ECO:0007669"/>
    <property type="project" value="InterPro"/>
</dbReference>
<sequence length="150" mass="15076">MRSAGYPLGPSLSFLLTRNLGGAVGALGGAVLADRYGIKLAVVYLLVLLAGVGTTGTQILLSTFIGGHYPAWSRATGLGVGRIGAIVGPTYGGVPVAIGTGTNWKLAAFAAPAAVGAILTVLVPQRTPIHRSAQTRRPSAAADVDRKAGS</sequence>
<name>A0AAX3Y831_RHOOP</name>
<dbReference type="SUPFAM" id="SSF103473">
    <property type="entry name" value="MFS general substrate transporter"/>
    <property type="match status" value="1"/>
</dbReference>
<dbReference type="Proteomes" id="UP001066327">
    <property type="component" value="Unassembled WGS sequence"/>
</dbReference>
<evidence type="ECO:0000313" key="8">
    <source>
        <dbReference type="EMBL" id="MCZ4589916.1"/>
    </source>
</evidence>
<keyword evidence="2 6" id="KW-0812">Transmembrane</keyword>
<feature type="transmembrane region" description="Helical" evidence="6">
    <location>
        <begin position="12"/>
        <end position="33"/>
    </location>
</feature>
<dbReference type="PROSITE" id="PS50850">
    <property type="entry name" value="MFS"/>
    <property type="match status" value="1"/>
</dbReference>
<dbReference type="RefSeq" id="WP_246859940.1">
    <property type="nucleotide sequence ID" value="NZ_CP072193.1"/>
</dbReference>
<evidence type="ECO:0000256" key="6">
    <source>
        <dbReference type="SAM" id="Phobius"/>
    </source>
</evidence>
<dbReference type="Gene3D" id="1.20.1250.20">
    <property type="entry name" value="MFS general substrate transporter like domains"/>
    <property type="match status" value="1"/>
</dbReference>
<accession>A0AAX3Y831</accession>
<evidence type="ECO:0000256" key="1">
    <source>
        <dbReference type="ARBA" id="ARBA00004651"/>
    </source>
</evidence>
<dbReference type="Proteomes" id="UP001231166">
    <property type="component" value="Chromosome"/>
</dbReference>
<evidence type="ECO:0000256" key="2">
    <source>
        <dbReference type="ARBA" id="ARBA00022692"/>
    </source>
</evidence>
<dbReference type="InterPro" id="IPR036259">
    <property type="entry name" value="MFS_trans_sf"/>
</dbReference>
<feature type="transmembrane region" description="Helical" evidence="6">
    <location>
        <begin position="40"/>
        <end position="65"/>
    </location>
</feature>
<dbReference type="GO" id="GO:0005886">
    <property type="term" value="C:plasma membrane"/>
    <property type="evidence" value="ECO:0007669"/>
    <property type="project" value="UniProtKB-SubCell"/>
</dbReference>
<evidence type="ECO:0000313" key="11">
    <source>
        <dbReference type="Proteomes" id="UP001231166"/>
    </source>
</evidence>
<dbReference type="InterPro" id="IPR020846">
    <property type="entry name" value="MFS_dom"/>
</dbReference>
<evidence type="ECO:0000256" key="5">
    <source>
        <dbReference type="SAM" id="MobiDB-lite"/>
    </source>
</evidence>
<evidence type="ECO:0000256" key="3">
    <source>
        <dbReference type="ARBA" id="ARBA00022989"/>
    </source>
</evidence>
<feature type="domain" description="Major facilitator superfamily (MFS) profile" evidence="7">
    <location>
        <begin position="1"/>
        <end position="150"/>
    </location>
</feature>
<proteinExistence type="predicted"/>
<reference evidence="8" key="1">
    <citation type="submission" date="2022-12" db="EMBL/GenBank/DDBJ databases">
        <authorList>
            <person name="Krivoruchko A.V."/>
            <person name="Elkin A."/>
        </authorList>
    </citation>
    <scope>NUCLEOTIDE SEQUENCE</scope>
    <source>
        <strain evidence="8">IEGM 249</strain>
    </source>
</reference>
<dbReference type="EMBL" id="CP130953">
    <property type="protein sequence ID" value="WLF44314.1"/>
    <property type="molecule type" value="Genomic_DNA"/>
</dbReference>
<evidence type="ECO:0000313" key="9">
    <source>
        <dbReference type="EMBL" id="WLF44314.1"/>
    </source>
</evidence>
<evidence type="ECO:0000256" key="4">
    <source>
        <dbReference type="ARBA" id="ARBA00023136"/>
    </source>
</evidence>
<evidence type="ECO:0000313" key="10">
    <source>
        <dbReference type="Proteomes" id="UP001066327"/>
    </source>
</evidence>
<feature type="region of interest" description="Disordered" evidence="5">
    <location>
        <begin position="130"/>
        <end position="150"/>
    </location>
</feature>
<keyword evidence="4 6" id="KW-0472">Membrane</keyword>
<keyword evidence="10" id="KW-1185">Reference proteome</keyword>
<dbReference type="EMBL" id="JAPWIS010000038">
    <property type="protein sequence ID" value="MCZ4589916.1"/>
    <property type="molecule type" value="Genomic_DNA"/>
</dbReference>
<dbReference type="AlphaFoldDB" id="A0AAX3Y831"/>
<keyword evidence="3 6" id="KW-1133">Transmembrane helix</keyword>
<reference evidence="9" key="2">
    <citation type="submission" date="2023-07" db="EMBL/GenBank/DDBJ databases">
        <title>Genomic analysis of Rhodococcus opacus VOC-14 with glycol ethers degradation activity.</title>
        <authorList>
            <person name="Narkevich D.A."/>
            <person name="Hlushen A.M."/>
            <person name="Akhremchuk A.E."/>
            <person name="Sikolenko M.A."/>
            <person name="Valentovich L.N."/>
        </authorList>
    </citation>
    <scope>NUCLEOTIDE SEQUENCE</scope>
    <source>
        <strain evidence="9">VOC-14</strain>
    </source>
</reference>
<organism evidence="9 11">
    <name type="scientific">Rhodococcus opacus</name>
    <name type="common">Nocardia opaca</name>
    <dbReference type="NCBI Taxonomy" id="37919"/>
    <lineage>
        <taxon>Bacteria</taxon>
        <taxon>Bacillati</taxon>
        <taxon>Actinomycetota</taxon>
        <taxon>Actinomycetes</taxon>
        <taxon>Mycobacteriales</taxon>
        <taxon>Nocardiaceae</taxon>
        <taxon>Rhodococcus</taxon>
    </lineage>
</organism>
<comment type="subcellular location">
    <subcellularLocation>
        <location evidence="1">Cell membrane</location>
        <topology evidence="1">Multi-pass membrane protein</topology>
    </subcellularLocation>
</comment>
<evidence type="ECO:0000259" key="7">
    <source>
        <dbReference type="PROSITE" id="PS50850"/>
    </source>
</evidence>
<feature type="transmembrane region" description="Helical" evidence="6">
    <location>
        <begin position="104"/>
        <end position="123"/>
    </location>
</feature>